<dbReference type="InterPro" id="IPR048020">
    <property type="entry name" value="Transpos_IS3"/>
</dbReference>
<comment type="caution">
    <text evidence="5">The sequence shown here is derived from an EMBL/GenBank/DDBJ whole genome shotgun (WGS) entry which is preliminary data.</text>
</comment>
<dbReference type="PROSITE" id="PS50994">
    <property type="entry name" value="INTEGRASE"/>
    <property type="match status" value="1"/>
</dbReference>
<name>A0A5J5HQ53_9SPHN</name>
<dbReference type="InterPro" id="IPR001584">
    <property type="entry name" value="Integrase_cat-core"/>
</dbReference>
<keyword evidence="7" id="KW-1185">Reference proteome</keyword>
<evidence type="ECO:0000313" key="6">
    <source>
        <dbReference type="Proteomes" id="UP000325933"/>
    </source>
</evidence>
<dbReference type="InterPro" id="IPR036388">
    <property type="entry name" value="WH-like_DNA-bd_sf"/>
</dbReference>
<reference evidence="6 7" key="1">
    <citation type="submission" date="2019-09" db="EMBL/GenBank/DDBJ databases">
        <authorList>
            <person name="Feng G."/>
        </authorList>
    </citation>
    <scope>NUCLEOTIDE SEQUENCE [LARGE SCALE GENOMIC DNA]</scope>
    <source>
        <strain evidence="5 6">KACC 19283</strain>
        <strain evidence="4 7">KACC 19284</strain>
    </source>
</reference>
<evidence type="ECO:0000259" key="3">
    <source>
        <dbReference type="PROSITE" id="PS50994"/>
    </source>
</evidence>
<dbReference type="InterPro" id="IPR009057">
    <property type="entry name" value="Homeodomain-like_sf"/>
</dbReference>
<dbReference type="NCBIfam" id="NF033516">
    <property type="entry name" value="transpos_IS3"/>
    <property type="match status" value="1"/>
</dbReference>
<accession>A0A5J5HQ53</accession>
<keyword evidence="1" id="KW-0175">Coiled coil</keyword>
<dbReference type="RefSeq" id="WP_120252781.1">
    <property type="nucleotide sequence ID" value="NZ_JBNNIY010000099.1"/>
</dbReference>
<evidence type="ECO:0000313" key="5">
    <source>
        <dbReference type="EMBL" id="KAA9022268.1"/>
    </source>
</evidence>
<dbReference type="InterPro" id="IPR012337">
    <property type="entry name" value="RNaseH-like_sf"/>
</dbReference>
<dbReference type="GO" id="GO:0003677">
    <property type="term" value="F:DNA binding"/>
    <property type="evidence" value="ECO:0007669"/>
    <property type="project" value="InterPro"/>
</dbReference>
<dbReference type="GO" id="GO:0015074">
    <property type="term" value="P:DNA integration"/>
    <property type="evidence" value="ECO:0007669"/>
    <property type="project" value="InterPro"/>
</dbReference>
<dbReference type="Pfam" id="PF01527">
    <property type="entry name" value="HTH_Tnp_1"/>
    <property type="match status" value="1"/>
</dbReference>
<dbReference type="EMBL" id="VYQA01000065">
    <property type="protein sequence ID" value="KAA9022268.1"/>
    <property type="molecule type" value="Genomic_DNA"/>
</dbReference>
<dbReference type="InterPro" id="IPR002514">
    <property type="entry name" value="Transposase_8"/>
</dbReference>
<evidence type="ECO:0000313" key="4">
    <source>
        <dbReference type="EMBL" id="KAA9009611.1"/>
    </source>
</evidence>
<dbReference type="Gene3D" id="3.30.420.10">
    <property type="entry name" value="Ribonuclease H-like superfamily/Ribonuclease H"/>
    <property type="match status" value="1"/>
</dbReference>
<proteinExistence type="predicted"/>
<evidence type="ECO:0000256" key="1">
    <source>
        <dbReference type="SAM" id="Coils"/>
    </source>
</evidence>
<dbReference type="EMBL" id="VYQB01000068">
    <property type="protein sequence ID" value="KAA9009611.1"/>
    <property type="molecule type" value="Genomic_DNA"/>
</dbReference>
<dbReference type="InterPro" id="IPR036397">
    <property type="entry name" value="RNaseH_sf"/>
</dbReference>
<dbReference type="Gene3D" id="1.10.10.10">
    <property type="entry name" value="Winged helix-like DNA-binding domain superfamily/Winged helix DNA-binding domain"/>
    <property type="match status" value="1"/>
</dbReference>
<dbReference type="GO" id="GO:0006313">
    <property type="term" value="P:DNA transposition"/>
    <property type="evidence" value="ECO:0007669"/>
    <property type="project" value="InterPro"/>
</dbReference>
<dbReference type="SUPFAM" id="SSF53098">
    <property type="entry name" value="Ribonuclease H-like"/>
    <property type="match status" value="1"/>
</dbReference>
<dbReference type="PANTHER" id="PTHR46889">
    <property type="entry name" value="TRANSPOSASE INSF FOR INSERTION SEQUENCE IS3B-RELATED"/>
    <property type="match status" value="1"/>
</dbReference>
<evidence type="ECO:0000256" key="2">
    <source>
        <dbReference type="SAM" id="MobiDB-lite"/>
    </source>
</evidence>
<dbReference type="Proteomes" id="UP000325933">
    <property type="component" value="Unassembled WGS sequence"/>
</dbReference>
<evidence type="ECO:0000313" key="7">
    <source>
        <dbReference type="Proteomes" id="UP000326364"/>
    </source>
</evidence>
<dbReference type="Pfam" id="PF00665">
    <property type="entry name" value="rve"/>
    <property type="match status" value="1"/>
</dbReference>
<dbReference type="SUPFAM" id="SSF46689">
    <property type="entry name" value="Homeodomain-like"/>
    <property type="match status" value="1"/>
</dbReference>
<gene>
    <name evidence="5" type="ORF">F4U95_24480</name>
    <name evidence="4" type="ORF">F4U96_24635</name>
</gene>
<dbReference type="AlphaFoldDB" id="A0A5J5HQ53"/>
<dbReference type="GO" id="GO:0004803">
    <property type="term" value="F:transposase activity"/>
    <property type="evidence" value="ECO:0007669"/>
    <property type="project" value="InterPro"/>
</dbReference>
<dbReference type="Pfam" id="PF13276">
    <property type="entry name" value="HTH_21"/>
    <property type="match status" value="1"/>
</dbReference>
<feature type="region of interest" description="Disordered" evidence="2">
    <location>
        <begin position="137"/>
        <end position="156"/>
    </location>
</feature>
<protein>
    <submittedName>
        <fullName evidence="5">IS3 family transposase</fullName>
    </submittedName>
</protein>
<dbReference type="Proteomes" id="UP000326364">
    <property type="component" value="Unassembled WGS sequence"/>
</dbReference>
<feature type="coiled-coil region" evidence="1">
    <location>
        <begin position="66"/>
        <end position="93"/>
    </location>
</feature>
<feature type="domain" description="Integrase catalytic" evidence="3">
    <location>
        <begin position="234"/>
        <end position="398"/>
    </location>
</feature>
<dbReference type="PANTHER" id="PTHR46889:SF4">
    <property type="entry name" value="TRANSPOSASE INSO FOR INSERTION SEQUENCE ELEMENT IS911B-RELATED"/>
    <property type="match status" value="1"/>
</dbReference>
<sequence>MSKTTNKFSPEVRERAVRMVVEQRAEYGSEWEVMKSIAAKIGCSLETLRRWCREEASRRAGPAALAADDRERLRLLEREVKELRRANEILRKASAYFCDGGARPPREMMMAFIDVHREDLGIEPICRELAIAPSSYHEHAARRADPGRRPARAQRDDEIREQIKRVHEASFGLYGTRKVWHQMRREGIMVAKCTVERLMRAMGLAGVHRGKKTITTISNPKAPCPLDKVNRAFRVSRPNALWVVDFTYVHTWAGFVYVAFVIDAFARRIVGWKVSTSATASFVLDALEQAIHARRPDPDDGLIHHSDRGVQYLAMNYTQRLAEAKLVPSVGSVGDSYDNALAETINGLYKAEVIWRQRSWPSVSAVEMATLRWVDWYNNHRLFGPIGHIPPAEAEDNYYAALENLDMAA</sequence>
<organism evidence="5 6">
    <name type="scientific">Sphingobium limneticum</name>
    <dbReference type="NCBI Taxonomy" id="1007511"/>
    <lineage>
        <taxon>Bacteria</taxon>
        <taxon>Pseudomonadati</taxon>
        <taxon>Pseudomonadota</taxon>
        <taxon>Alphaproteobacteria</taxon>
        <taxon>Sphingomonadales</taxon>
        <taxon>Sphingomonadaceae</taxon>
        <taxon>Sphingobium</taxon>
    </lineage>
</organism>
<dbReference type="InterPro" id="IPR050900">
    <property type="entry name" value="Transposase_IS3/IS150/IS904"/>
</dbReference>
<dbReference type="InterPro" id="IPR025948">
    <property type="entry name" value="HTH-like_dom"/>
</dbReference>